<protein>
    <submittedName>
        <fullName evidence="2">Uncharacterized protein</fullName>
    </submittedName>
</protein>
<dbReference type="PROSITE" id="PS51257">
    <property type="entry name" value="PROKAR_LIPOPROTEIN"/>
    <property type="match status" value="1"/>
</dbReference>
<organism evidence="2 3">
    <name type="scientific">Lasiosphaeris hirsuta</name>
    <dbReference type="NCBI Taxonomy" id="260670"/>
    <lineage>
        <taxon>Eukaryota</taxon>
        <taxon>Fungi</taxon>
        <taxon>Dikarya</taxon>
        <taxon>Ascomycota</taxon>
        <taxon>Pezizomycotina</taxon>
        <taxon>Sordariomycetes</taxon>
        <taxon>Sordariomycetidae</taxon>
        <taxon>Sordariales</taxon>
        <taxon>Lasiosphaeriaceae</taxon>
        <taxon>Lasiosphaeris</taxon>
    </lineage>
</organism>
<dbReference type="AlphaFoldDB" id="A0AA40B0W6"/>
<feature type="compositionally biased region" description="Polar residues" evidence="1">
    <location>
        <begin position="220"/>
        <end position="234"/>
    </location>
</feature>
<comment type="caution">
    <text evidence="2">The sequence shown here is derived from an EMBL/GenBank/DDBJ whole genome shotgun (WGS) entry which is preliminary data.</text>
</comment>
<evidence type="ECO:0000313" key="3">
    <source>
        <dbReference type="Proteomes" id="UP001172102"/>
    </source>
</evidence>
<feature type="compositionally biased region" description="Polar residues" evidence="1">
    <location>
        <begin position="242"/>
        <end position="254"/>
    </location>
</feature>
<evidence type="ECO:0000256" key="1">
    <source>
        <dbReference type="SAM" id="MobiDB-lite"/>
    </source>
</evidence>
<keyword evidence="3" id="KW-1185">Reference proteome</keyword>
<name>A0AA40B0W6_9PEZI</name>
<sequence>MLQPRPTVVRMKVCLGRWRDASPLAWCVLAVACVQFQSELRSSSNVSSSTSSTSNRGECESRIEQKSIPHQFADVASSSTSVQIPQRDSLVSCTRTVTSSWTQNRGESTQQIESESKSPACSLDSRLFRIQSTERSVPSSGQSLSSIADRAGPLSLRFASTAPADRGRTTFVAFRASTAPVPVLFVPSVCLRQRLTSTSFACVCVQFQFHLRSVQCSRQNSQSRSLSPARTSDSLAVRSVPVQPNSQIPSPKQSTVLRFSPDSVLQSTQSQSPVCLSPARLPDSQFPDSVPIQSCSLLTCAVPQSPAILPVSAQPELPRFSPVPVSQSASQYPTPRFFSPSPTRPSHAHMLNTVYATLSHAPTCI</sequence>
<accession>A0AA40B0W6</accession>
<dbReference type="Proteomes" id="UP001172102">
    <property type="component" value="Unassembled WGS sequence"/>
</dbReference>
<dbReference type="EMBL" id="JAUKUA010000002">
    <property type="protein sequence ID" value="KAK0725634.1"/>
    <property type="molecule type" value="Genomic_DNA"/>
</dbReference>
<feature type="region of interest" description="Disordered" evidence="1">
    <location>
        <begin position="220"/>
        <end position="254"/>
    </location>
</feature>
<gene>
    <name evidence="2" type="ORF">B0H67DRAFT_136531</name>
</gene>
<evidence type="ECO:0000313" key="2">
    <source>
        <dbReference type="EMBL" id="KAK0725634.1"/>
    </source>
</evidence>
<reference evidence="2" key="1">
    <citation type="submission" date="2023-06" db="EMBL/GenBank/DDBJ databases">
        <title>Genome-scale phylogeny and comparative genomics of the fungal order Sordariales.</title>
        <authorList>
            <consortium name="Lawrence Berkeley National Laboratory"/>
            <person name="Hensen N."/>
            <person name="Bonometti L."/>
            <person name="Westerberg I."/>
            <person name="Brannstrom I.O."/>
            <person name="Guillou S."/>
            <person name="Cros-Aarteil S."/>
            <person name="Calhoun S."/>
            <person name="Haridas S."/>
            <person name="Kuo A."/>
            <person name="Mondo S."/>
            <person name="Pangilinan J."/>
            <person name="Riley R."/>
            <person name="Labutti K."/>
            <person name="Andreopoulos B."/>
            <person name="Lipzen A."/>
            <person name="Chen C."/>
            <person name="Yanf M."/>
            <person name="Daum C."/>
            <person name="Ng V."/>
            <person name="Clum A."/>
            <person name="Steindorff A."/>
            <person name="Ohm R."/>
            <person name="Martin F."/>
            <person name="Silar P."/>
            <person name="Natvig D."/>
            <person name="Lalanne C."/>
            <person name="Gautier V."/>
            <person name="Ament-Velasquez S.L."/>
            <person name="Kruys A."/>
            <person name="Hutchinson M.I."/>
            <person name="Powell A.J."/>
            <person name="Barry K."/>
            <person name="Miller A.N."/>
            <person name="Grigoriev I.V."/>
            <person name="Debuchy R."/>
            <person name="Gladieux P."/>
            <person name="Thoren M.H."/>
            <person name="Johannesson H."/>
        </authorList>
    </citation>
    <scope>NUCLEOTIDE SEQUENCE</scope>
    <source>
        <strain evidence="2">SMH4607-1</strain>
    </source>
</reference>
<proteinExistence type="predicted"/>